<protein>
    <submittedName>
        <fullName evidence="1">Uncharacterized protein</fullName>
    </submittedName>
</protein>
<dbReference type="Proteomes" id="UP001732700">
    <property type="component" value="Unassembled WGS sequence"/>
</dbReference>
<keyword evidence="2" id="KW-1185">Reference proteome</keyword>
<accession>A0ACD6ATL6</accession>
<reference evidence="1" key="1">
    <citation type="submission" date="2025-09" db="UniProtKB">
        <authorList>
            <consortium name="EnsemblPlants"/>
        </authorList>
    </citation>
    <scope>IDENTIFICATION</scope>
</reference>
<evidence type="ECO:0000313" key="2">
    <source>
        <dbReference type="Proteomes" id="UP001732700"/>
    </source>
</evidence>
<proteinExistence type="predicted"/>
<evidence type="ECO:0000313" key="1">
    <source>
        <dbReference type="EnsemblPlants" id="AVESA.00010b.r2.UnG1442590.1.CDS"/>
    </source>
</evidence>
<organism evidence="1 2">
    <name type="scientific">Avena sativa</name>
    <name type="common">Oat</name>
    <dbReference type="NCBI Taxonomy" id="4498"/>
    <lineage>
        <taxon>Eukaryota</taxon>
        <taxon>Viridiplantae</taxon>
        <taxon>Streptophyta</taxon>
        <taxon>Embryophyta</taxon>
        <taxon>Tracheophyta</taxon>
        <taxon>Spermatophyta</taxon>
        <taxon>Magnoliopsida</taxon>
        <taxon>Liliopsida</taxon>
        <taxon>Poales</taxon>
        <taxon>Poaceae</taxon>
        <taxon>BOP clade</taxon>
        <taxon>Pooideae</taxon>
        <taxon>Poodae</taxon>
        <taxon>Poeae</taxon>
        <taxon>Poeae Chloroplast Group 1 (Aveneae type)</taxon>
        <taxon>Aveninae</taxon>
        <taxon>Avena</taxon>
    </lineage>
</organism>
<sequence length="217" mass="25333">MKNHESLPEEERDVEALKYLKDIKWFRITEPKGFKLEFHFDTNPFFKNAVLTKTYQMIDEDEPILEKAIGTEIEWYPWKCLTQKVLKKRLEKGSKNAKPNIKTETYKSFFNFFSPPQVPGDDEGIDEDAAERLQNQMEQDYDIGCTIRDKVIPHFVSWFTEEAAQDEELILEDEYDDDSAYSCPIPVIQIQCLLPPPLVLQAVLYNDLLGFQGDLLV</sequence>
<dbReference type="EnsemblPlants" id="AVESA.00010b.r2.UnG1442590.1">
    <property type="protein sequence ID" value="AVESA.00010b.r2.UnG1442590.1.CDS"/>
    <property type="gene ID" value="AVESA.00010b.r2.UnG1442590"/>
</dbReference>
<name>A0ACD6ATL6_AVESA</name>